<accession>A0ABQ5EMK5</accession>
<gene>
    <name evidence="2" type="ORF">Tco_0978221</name>
</gene>
<feature type="region of interest" description="Disordered" evidence="1">
    <location>
        <begin position="1"/>
        <end position="31"/>
    </location>
</feature>
<evidence type="ECO:0000313" key="3">
    <source>
        <dbReference type="Proteomes" id="UP001151760"/>
    </source>
</evidence>
<proteinExistence type="predicted"/>
<dbReference type="Proteomes" id="UP001151760">
    <property type="component" value="Unassembled WGS sequence"/>
</dbReference>
<name>A0ABQ5EMK5_9ASTR</name>
<protein>
    <submittedName>
        <fullName evidence="2">Uncharacterized protein</fullName>
    </submittedName>
</protein>
<evidence type="ECO:0000256" key="1">
    <source>
        <dbReference type="SAM" id="MobiDB-lite"/>
    </source>
</evidence>
<reference evidence="2" key="2">
    <citation type="submission" date="2022-01" db="EMBL/GenBank/DDBJ databases">
        <authorList>
            <person name="Yamashiro T."/>
            <person name="Shiraishi A."/>
            <person name="Satake H."/>
            <person name="Nakayama K."/>
        </authorList>
    </citation>
    <scope>NUCLEOTIDE SEQUENCE</scope>
</reference>
<evidence type="ECO:0000313" key="2">
    <source>
        <dbReference type="EMBL" id="GJT52064.1"/>
    </source>
</evidence>
<dbReference type="EMBL" id="BQNB010016460">
    <property type="protein sequence ID" value="GJT52064.1"/>
    <property type="molecule type" value="Genomic_DNA"/>
</dbReference>
<keyword evidence="3" id="KW-1185">Reference proteome</keyword>
<reference evidence="2" key="1">
    <citation type="journal article" date="2022" name="Int. J. Mol. Sci.">
        <title>Draft Genome of Tanacetum Coccineum: Genomic Comparison of Closely Related Tanacetum-Family Plants.</title>
        <authorList>
            <person name="Yamashiro T."/>
            <person name="Shiraishi A."/>
            <person name="Nakayama K."/>
            <person name="Satake H."/>
        </authorList>
    </citation>
    <scope>NUCLEOTIDE SEQUENCE</scope>
</reference>
<comment type="caution">
    <text evidence="2">The sequence shown here is derived from an EMBL/GenBank/DDBJ whole genome shotgun (WGS) entry which is preliminary data.</text>
</comment>
<sequence length="124" mass="14214">MVARAARRSDVAARRSSSPPHPLAILRQTGFRRRTKPIDEENITELFGPDVQSDYRRKCEAAEAAYEAKRKKELGMLECRELEFLMIDHSSLPPEKAAYIQRKQAEIMKKISKRLICLPSQCGQ</sequence>
<organism evidence="2 3">
    <name type="scientific">Tanacetum coccineum</name>
    <dbReference type="NCBI Taxonomy" id="301880"/>
    <lineage>
        <taxon>Eukaryota</taxon>
        <taxon>Viridiplantae</taxon>
        <taxon>Streptophyta</taxon>
        <taxon>Embryophyta</taxon>
        <taxon>Tracheophyta</taxon>
        <taxon>Spermatophyta</taxon>
        <taxon>Magnoliopsida</taxon>
        <taxon>eudicotyledons</taxon>
        <taxon>Gunneridae</taxon>
        <taxon>Pentapetalae</taxon>
        <taxon>asterids</taxon>
        <taxon>campanulids</taxon>
        <taxon>Asterales</taxon>
        <taxon>Asteraceae</taxon>
        <taxon>Asteroideae</taxon>
        <taxon>Anthemideae</taxon>
        <taxon>Anthemidinae</taxon>
        <taxon>Tanacetum</taxon>
    </lineage>
</organism>